<keyword evidence="2" id="KW-1185">Reference proteome</keyword>
<dbReference type="STRING" id="351659.SAMN05421784_13728"/>
<dbReference type="AlphaFoldDB" id="A0A1I7JR00"/>
<reference evidence="2" key="1">
    <citation type="submission" date="2016-10" db="EMBL/GenBank/DDBJ databases">
        <authorList>
            <person name="Varghese N."/>
            <person name="Submissions S."/>
        </authorList>
    </citation>
    <scope>NUCLEOTIDE SEQUENCE [LARGE SCALE GENOMIC DNA]</scope>
    <source>
        <strain evidence="2">DSM 18168</strain>
    </source>
</reference>
<evidence type="ECO:0000313" key="2">
    <source>
        <dbReference type="Proteomes" id="UP000242496"/>
    </source>
</evidence>
<protein>
    <submittedName>
        <fullName evidence="1">Uncharacterized protein</fullName>
    </submittedName>
</protein>
<name>A0A1I7JR00_9GAMM</name>
<organism evidence="1 2">
    <name type="scientific">Xenorhabdus koppenhoeferi</name>
    <dbReference type="NCBI Taxonomy" id="351659"/>
    <lineage>
        <taxon>Bacteria</taxon>
        <taxon>Pseudomonadati</taxon>
        <taxon>Pseudomonadota</taxon>
        <taxon>Gammaproteobacteria</taxon>
        <taxon>Enterobacterales</taxon>
        <taxon>Morganellaceae</taxon>
        <taxon>Xenorhabdus</taxon>
    </lineage>
</organism>
<gene>
    <name evidence="1" type="ORF">SAMN05421784_13728</name>
</gene>
<proteinExistence type="predicted"/>
<dbReference type="EMBL" id="FPBJ01000037">
    <property type="protein sequence ID" value="SFU87619.1"/>
    <property type="molecule type" value="Genomic_DNA"/>
</dbReference>
<accession>A0A1I7JR00</accession>
<sequence>MIEMHIKMSKKSAQEYTQSDSNDIEKLQDLIQDNVVINLDLCNFPTAEITVEVFEQ</sequence>
<dbReference type="Proteomes" id="UP000242496">
    <property type="component" value="Unassembled WGS sequence"/>
</dbReference>
<dbReference type="RefSeq" id="WP_177216256.1">
    <property type="nucleotide sequence ID" value="NZ_CAWRBG010000050.1"/>
</dbReference>
<evidence type="ECO:0000313" key="1">
    <source>
        <dbReference type="EMBL" id="SFU87619.1"/>
    </source>
</evidence>